<gene>
    <name evidence="4" type="ORF">AVEN_100400_1</name>
    <name evidence="3" type="ORF">AVEN_10370_1</name>
    <name evidence="2" type="ORF">AVEN_164336_1</name>
    <name evidence="1" type="ORF">AVEN_39574_1</name>
</gene>
<protein>
    <recommendedName>
        <fullName evidence="6">Integrase catalytic domain-containing protein</fullName>
    </recommendedName>
</protein>
<accession>A0A4Y2PQA1</accession>
<evidence type="ECO:0000313" key="3">
    <source>
        <dbReference type="EMBL" id="GBN82534.1"/>
    </source>
</evidence>
<dbReference type="AlphaFoldDB" id="A0A4Y2PQA1"/>
<evidence type="ECO:0000313" key="1">
    <source>
        <dbReference type="EMBL" id="GBN53329.1"/>
    </source>
</evidence>
<name>A0A4Y2PQA1_ARAVE</name>
<evidence type="ECO:0000313" key="4">
    <source>
        <dbReference type="EMBL" id="GBN82548.1"/>
    </source>
</evidence>
<dbReference type="EMBL" id="BGPR01019651">
    <property type="protein sequence ID" value="GBN82548.1"/>
    <property type="molecule type" value="Genomic_DNA"/>
</dbReference>
<dbReference type="EMBL" id="BGPR01017514">
    <property type="protein sequence ID" value="GBN76378.1"/>
    <property type="molecule type" value="Genomic_DNA"/>
</dbReference>
<keyword evidence="5" id="KW-1185">Reference proteome</keyword>
<comment type="caution">
    <text evidence="1">The sequence shown here is derived from an EMBL/GenBank/DDBJ whole genome shotgun (WGS) entry which is preliminary data.</text>
</comment>
<dbReference type="OrthoDB" id="6430866at2759"/>
<dbReference type="Proteomes" id="UP000499080">
    <property type="component" value="Unassembled WGS sequence"/>
</dbReference>
<dbReference type="EMBL" id="BGPR01019646">
    <property type="protein sequence ID" value="GBN82534.1"/>
    <property type="molecule type" value="Genomic_DNA"/>
</dbReference>
<organism evidence="1 5">
    <name type="scientific">Araneus ventricosus</name>
    <name type="common">Orbweaver spider</name>
    <name type="synonym">Epeira ventricosa</name>
    <dbReference type="NCBI Taxonomy" id="182803"/>
    <lineage>
        <taxon>Eukaryota</taxon>
        <taxon>Metazoa</taxon>
        <taxon>Ecdysozoa</taxon>
        <taxon>Arthropoda</taxon>
        <taxon>Chelicerata</taxon>
        <taxon>Arachnida</taxon>
        <taxon>Araneae</taxon>
        <taxon>Araneomorphae</taxon>
        <taxon>Entelegynae</taxon>
        <taxon>Araneoidea</taxon>
        <taxon>Araneidae</taxon>
        <taxon>Araneus</taxon>
    </lineage>
</organism>
<reference evidence="1 5" key="1">
    <citation type="journal article" date="2019" name="Sci. Rep.">
        <title>Orb-weaving spider Araneus ventricosus genome elucidates the spidroin gene catalogue.</title>
        <authorList>
            <person name="Kono N."/>
            <person name="Nakamura H."/>
            <person name="Ohtoshi R."/>
            <person name="Moran D.A.P."/>
            <person name="Shinohara A."/>
            <person name="Yoshida Y."/>
            <person name="Fujiwara M."/>
            <person name="Mori M."/>
            <person name="Tomita M."/>
            <person name="Arakawa K."/>
        </authorList>
    </citation>
    <scope>NUCLEOTIDE SEQUENCE [LARGE SCALE GENOMIC DNA]</scope>
</reference>
<sequence>MYGTQARGSLEVLKSSWAGEVPLPTNISQSVVDYLQELKLKMEQAAEQVLIFAERKQHSYADYLNRKTTSQWFMPGDQVYLIIPDSKNKLHAPWTGPVKLSNTFHRTPT</sequence>
<evidence type="ECO:0000313" key="2">
    <source>
        <dbReference type="EMBL" id="GBN76378.1"/>
    </source>
</evidence>
<proteinExistence type="predicted"/>
<evidence type="ECO:0000313" key="5">
    <source>
        <dbReference type="Proteomes" id="UP000499080"/>
    </source>
</evidence>
<dbReference type="EMBL" id="BGPR01011862">
    <property type="protein sequence ID" value="GBN53329.1"/>
    <property type="molecule type" value="Genomic_DNA"/>
</dbReference>
<evidence type="ECO:0008006" key="6">
    <source>
        <dbReference type="Google" id="ProtNLM"/>
    </source>
</evidence>